<feature type="compositionally biased region" description="Basic and acidic residues" evidence="1">
    <location>
        <begin position="1"/>
        <end position="10"/>
    </location>
</feature>
<dbReference type="Proteomes" id="UP000760860">
    <property type="component" value="Unassembled WGS sequence"/>
</dbReference>
<dbReference type="EMBL" id="RCML01001363">
    <property type="protein sequence ID" value="KAG2963191.1"/>
    <property type="molecule type" value="Genomic_DNA"/>
</dbReference>
<dbReference type="Proteomes" id="UP000735874">
    <property type="component" value="Unassembled WGS sequence"/>
</dbReference>
<dbReference type="Proteomes" id="UP000774804">
    <property type="component" value="Unassembled WGS sequence"/>
</dbReference>
<accession>A0A8T0YGN9</accession>
<evidence type="ECO:0000313" key="4">
    <source>
        <dbReference type="EMBL" id="KAG2963191.1"/>
    </source>
</evidence>
<evidence type="ECO:0000313" key="2">
    <source>
        <dbReference type="EMBL" id="KAG2822957.1"/>
    </source>
</evidence>
<comment type="caution">
    <text evidence="2">The sequence shown here is derived from an EMBL/GenBank/DDBJ whole genome shotgun (WGS) entry which is preliminary data.</text>
</comment>
<dbReference type="AlphaFoldDB" id="A0A8T0YGN9"/>
<feature type="region of interest" description="Disordered" evidence="1">
    <location>
        <begin position="1"/>
        <end position="57"/>
    </location>
</feature>
<gene>
    <name evidence="2" type="ORF">PC113_g22256</name>
    <name evidence="3" type="ORF">PC115_g20888</name>
    <name evidence="4" type="ORF">PC118_g21020</name>
    <name evidence="5" type="ORF">PC129_g21751</name>
</gene>
<dbReference type="EMBL" id="RCMI01001389">
    <property type="protein sequence ID" value="KAG2885793.1"/>
    <property type="molecule type" value="Genomic_DNA"/>
</dbReference>
<feature type="compositionally biased region" description="Basic and acidic residues" evidence="1">
    <location>
        <begin position="17"/>
        <end position="46"/>
    </location>
</feature>
<evidence type="ECO:0000256" key="1">
    <source>
        <dbReference type="SAM" id="MobiDB-lite"/>
    </source>
</evidence>
<dbReference type="EMBL" id="RCMG01001637">
    <property type="protein sequence ID" value="KAG2822957.1"/>
    <property type="molecule type" value="Genomic_DNA"/>
</dbReference>
<dbReference type="EMBL" id="RCMV01001828">
    <property type="protein sequence ID" value="KAG3206417.1"/>
    <property type="molecule type" value="Genomic_DNA"/>
</dbReference>
<proteinExistence type="predicted"/>
<organism evidence="2 6">
    <name type="scientific">Phytophthora cactorum</name>
    <dbReference type="NCBI Taxonomy" id="29920"/>
    <lineage>
        <taxon>Eukaryota</taxon>
        <taxon>Sar</taxon>
        <taxon>Stramenopiles</taxon>
        <taxon>Oomycota</taxon>
        <taxon>Peronosporomycetes</taxon>
        <taxon>Peronosporales</taxon>
        <taxon>Peronosporaceae</taxon>
        <taxon>Phytophthora</taxon>
    </lineage>
</organism>
<name>A0A8T0YGN9_9STRA</name>
<reference evidence="2" key="1">
    <citation type="submission" date="2018-10" db="EMBL/GenBank/DDBJ databases">
        <title>Effector identification in a new, highly contiguous assembly of the strawberry crown rot pathogen Phytophthora cactorum.</title>
        <authorList>
            <person name="Armitage A.D."/>
            <person name="Nellist C.F."/>
            <person name="Bates H."/>
            <person name="Vickerstaff R.J."/>
            <person name="Harrison R.J."/>
        </authorList>
    </citation>
    <scope>NUCLEOTIDE SEQUENCE</scope>
    <source>
        <strain evidence="2">15-7</strain>
        <strain evidence="3">4032</strain>
        <strain evidence="4">P415</strain>
        <strain evidence="5">P421</strain>
    </source>
</reference>
<evidence type="ECO:0000313" key="6">
    <source>
        <dbReference type="Proteomes" id="UP000735874"/>
    </source>
</evidence>
<evidence type="ECO:0000313" key="3">
    <source>
        <dbReference type="EMBL" id="KAG2885793.1"/>
    </source>
</evidence>
<protein>
    <submittedName>
        <fullName evidence="2">Uncharacterized protein</fullName>
    </submittedName>
</protein>
<dbReference type="Proteomes" id="UP000697107">
    <property type="component" value="Unassembled WGS sequence"/>
</dbReference>
<evidence type="ECO:0000313" key="5">
    <source>
        <dbReference type="EMBL" id="KAG3206417.1"/>
    </source>
</evidence>
<sequence length="57" mass="6477">MSPTDLHADETNDDVEEWRGDIETTDHEADTRGADNFEDTREDRSTNRLGLPDDEAV</sequence>